<accession>A0ABR8UV29</accession>
<feature type="transmembrane region" description="Helical" evidence="1">
    <location>
        <begin position="98"/>
        <end position="127"/>
    </location>
</feature>
<dbReference type="Proteomes" id="UP000609874">
    <property type="component" value="Unassembled WGS sequence"/>
</dbReference>
<keyword evidence="3" id="KW-1185">Reference proteome</keyword>
<evidence type="ECO:0000256" key="1">
    <source>
        <dbReference type="SAM" id="Phobius"/>
    </source>
</evidence>
<comment type="caution">
    <text evidence="2">The sequence shown here is derived from an EMBL/GenBank/DDBJ whole genome shotgun (WGS) entry which is preliminary data.</text>
</comment>
<evidence type="ECO:0000313" key="2">
    <source>
        <dbReference type="EMBL" id="MBD7996398.1"/>
    </source>
</evidence>
<evidence type="ECO:0008006" key="4">
    <source>
        <dbReference type="Google" id="ProtNLM"/>
    </source>
</evidence>
<name>A0ABR8UV29_9MICC</name>
<gene>
    <name evidence="2" type="ORF">H9639_13925</name>
</gene>
<organism evidence="2 3">
    <name type="scientific">Arthrobacter gallicola</name>
    <dbReference type="NCBI Taxonomy" id="2762225"/>
    <lineage>
        <taxon>Bacteria</taxon>
        <taxon>Bacillati</taxon>
        <taxon>Actinomycetota</taxon>
        <taxon>Actinomycetes</taxon>
        <taxon>Micrococcales</taxon>
        <taxon>Micrococcaceae</taxon>
        <taxon>Arthrobacter</taxon>
    </lineage>
</organism>
<keyword evidence="1" id="KW-0812">Transmembrane</keyword>
<reference evidence="2 3" key="1">
    <citation type="submission" date="2020-08" db="EMBL/GenBank/DDBJ databases">
        <title>A Genomic Blueprint of the Chicken Gut Microbiome.</title>
        <authorList>
            <person name="Gilroy R."/>
            <person name="Ravi A."/>
            <person name="Getino M."/>
            <person name="Pursley I."/>
            <person name="Horton D.L."/>
            <person name="Alikhan N.-F."/>
            <person name="Baker D."/>
            <person name="Gharbi K."/>
            <person name="Hall N."/>
            <person name="Watson M."/>
            <person name="Adriaenssens E.M."/>
            <person name="Foster-Nyarko E."/>
            <person name="Jarju S."/>
            <person name="Secka A."/>
            <person name="Antonio M."/>
            <person name="Oren A."/>
            <person name="Chaudhuri R."/>
            <person name="La Ragione R.M."/>
            <person name="Hildebrand F."/>
            <person name="Pallen M.J."/>
        </authorList>
    </citation>
    <scope>NUCLEOTIDE SEQUENCE [LARGE SCALE GENOMIC DNA]</scope>
    <source>
        <strain evidence="2 3">Sa2CUA1</strain>
    </source>
</reference>
<dbReference type="RefSeq" id="WP_191749179.1">
    <property type="nucleotide sequence ID" value="NZ_JACSQD010000006.1"/>
</dbReference>
<protein>
    <recommendedName>
        <fullName evidence="4">DUF1700 domain-containing protein</fullName>
    </recommendedName>
</protein>
<keyword evidence="1" id="KW-1133">Transmembrane helix</keyword>
<dbReference type="Pfam" id="PF22564">
    <property type="entry name" value="HAAS"/>
    <property type="match status" value="1"/>
</dbReference>
<evidence type="ECO:0000313" key="3">
    <source>
        <dbReference type="Proteomes" id="UP000609874"/>
    </source>
</evidence>
<dbReference type="EMBL" id="JACSQD010000006">
    <property type="protein sequence ID" value="MBD7996398.1"/>
    <property type="molecule type" value="Genomic_DNA"/>
</dbReference>
<sequence length="183" mass="19089">MNADAIKKPLPDSPLVAAYLADLEHALAHSADREEIVASVREHIIDALDAGQHAPEAVRTILHELGPVERIAREASGSAAEPESRTATWGNVAATVAAFLSLILVFILPFVAVPLAFGALVAGLVTFPRGSSRRRAVDWLPILISAASLTITLLGALFFLPAGDPVPAGPALEQSVPAATVQN</sequence>
<keyword evidence="1" id="KW-0472">Membrane</keyword>
<proteinExistence type="predicted"/>
<feature type="transmembrane region" description="Helical" evidence="1">
    <location>
        <begin position="139"/>
        <end position="160"/>
    </location>
</feature>